<protein>
    <submittedName>
        <fullName evidence="1">Uncharacterized protein</fullName>
    </submittedName>
</protein>
<dbReference type="AlphaFoldDB" id="A0A814XWE0"/>
<name>A0A814XWE0_9BILA</name>
<dbReference type="OrthoDB" id="426718at2759"/>
<dbReference type="PANTHER" id="PTHR37490">
    <property type="entry name" value="EXPRESSED PROTEIN"/>
    <property type="match status" value="1"/>
</dbReference>
<dbReference type="Proteomes" id="UP000663829">
    <property type="component" value="Unassembled WGS sequence"/>
</dbReference>
<sequence>MNNFYIRELNLNTYFSAEFLSMPNLKIIPLRNPKRGFEPLVYFQYIVDNYDVLPKHTIFLHGHPEKHNPHLILQLTWLLNAFQIKEMPNFLHLNCNLYTRRIFHKAGEFLHLLGFNNVAFTAIGNLSSKQLAQGYRYFGTECCAQFLVSSELIRQYPVAFYRLALKISEENWYDGPMECMWHAFFLRRQELGKNRNLNSLYMEAHPRFRSRCYNSDESTIVVE</sequence>
<gene>
    <name evidence="1" type="ORF">GPM918_LOCUS24716</name>
    <name evidence="2" type="ORF">SRO942_LOCUS24719</name>
</gene>
<reference evidence="1" key="1">
    <citation type="submission" date="2021-02" db="EMBL/GenBank/DDBJ databases">
        <authorList>
            <person name="Nowell W R."/>
        </authorList>
    </citation>
    <scope>NUCLEOTIDE SEQUENCE</scope>
</reference>
<evidence type="ECO:0000313" key="3">
    <source>
        <dbReference type="Proteomes" id="UP000663829"/>
    </source>
</evidence>
<evidence type="ECO:0000313" key="2">
    <source>
        <dbReference type="EMBL" id="CAF3984945.1"/>
    </source>
</evidence>
<dbReference type="Pfam" id="PF11913">
    <property type="entry name" value="DUF3431"/>
    <property type="match status" value="1"/>
</dbReference>
<dbReference type="EMBL" id="CAJNOQ010009318">
    <property type="protein sequence ID" value="CAF1221658.1"/>
    <property type="molecule type" value="Genomic_DNA"/>
</dbReference>
<dbReference type="Proteomes" id="UP000681722">
    <property type="component" value="Unassembled WGS sequence"/>
</dbReference>
<evidence type="ECO:0000313" key="1">
    <source>
        <dbReference type="EMBL" id="CAF1221658.1"/>
    </source>
</evidence>
<accession>A0A814XWE0</accession>
<proteinExistence type="predicted"/>
<dbReference type="EMBL" id="CAJOBC010009321">
    <property type="protein sequence ID" value="CAF3984945.1"/>
    <property type="molecule type" value="Genomic_DNA"/>
</dbReference>
<keyword evidence="3" id="KW-1185">Reference proteome</keyword>
<comment type="caution">
    <text evidence="1">The sequence shown here is derived from an EMBL/GenBank/DDBJ whole genome shotgun (WGS) entry which is preliminary data.</text>
</comment>
<dbReference type="PANTHER" id="PTHR37490:SF2">
    <property type="match status" value="1"/>
</dbReference>
<organism evidence="1 3">
    <name type="scientific">Didymodactylos carnosus</name>
    <dbReference type="NCBI Taxonomy" id="1234261"/>
    <lineage>
        <taxon>Eukaryota</taxon>
        <taxon>Metazoa</taxon>
        <taxon>Spiralia</taxon>
        <taxon>Gnathifera</taxon>
        <taxon>Rotifera</taxon>
        <taxon>Eurotatoria</taxon>
        <taxon>Bdelloidea</taxon>
        <taxon>Philodinida</taxon>
        <taxon>Philodinidae</taxon>
        <taxon>Didymodactylos</taxon>
    </lineage>
</organism>
<dbReference type="InterPro" id="IPR021838">
    <property type="entry name" value="DUF3431"/>
</dbReference>